<dbReference type="Proteomes" id="UP000390335">
    <property type="component" value="Unassembled WGS sequence"/>
</dbReference>
<reference evidence="2 3" key="1">
    <citation type="journal article" date="2020" name="Genome Biol. Evol.">
        <title>Rhizobium dioscoreae sp. nov., a plant growth-promoting bacterium isolated from yam (Dioscorea species).</title>
        <authorList>
            <person name="Ouyabe M."/>
            <person name="Tanaka N."/>
            <person name="Shiwa Y."/>
            <person name="Fujita N."/>
            <person name="Kikuno H."/>
            <person name="Babil P."/>
            <person name="Shiwachi H."/>
        </authorList>
    </citation>
    <scope>NUCLEOTIDE SEQUENCE [LARGE SCALE GENOMIC DNA]</scope>
    <source>
        <strain evidence="2 3">S-93</strain>
    </source>
</reference>
<keyword evidence="3" id="KW-1185">Reference proteome</keyword>
<protein>
    <submittedName>
        <fullName evidence="2">Uncharacterized protein</fullName>
    </submittedName>
</protein>
<evidence type="ECO:0000313" key="3">
    <source>
        <dbReference type="Proteomes" id="UP000390335"/>
    </source>
</evidence>
<evidence type="ECO:0000313" key="2">
    <source>
        <dbReference type="EMBL" id="GES49025.1"/>
    </source>
</evidence>
<sequence>MRFICRKRELLRDGFDAACKKSDFDTFVEPAANEWFGAGRYGRDDGSEQNGENGDLGAD</sequence>
<comment type="caution">
    <text evidence="2">The sequence shown here is derived from an EMBL/GenBank/DDBJ whole genome shotgun (WGS) entry which is preliminary data.</text>
</comment>
<dbReference type="EMBL" id="BLAJ01000002">
    <property type="protein sequence ID" value="GES49025.1"/>
    <property type="molecule type" value="Genomic_DNA"/>
</dbReference>
<feature type="region of interest" description="Disordered" evidence="1">
    <location>
        <begin position="38"/>
        <end position="59"/>
    </location>
</feature>
<gene>
    <name evidence="2" type="ORF">RsS93_16390</name>
</gene>
<evidence type="ECO:0000256" key="1">
    <source>
        <dbReference type="SAM" id="MobiDB-lite"/>
    </source>
</evidence>
<organism evidence="2 3">
    <name type="scientific">Rhizobium dioscoreae</name>
    <dbReference type="NCBI Taxonomy" id="2653122"/>
    <lineage>
        <taxon>Bacteria</taxon>
        <taxon>Pseudomonadati</taxon>
        <taxon>Pseudomonadota</taxon>
        <taxon>Alphaproteobacteria</taxon>
        <taxon>Hyphomicrobiales</taxon>
        <taxon>Rhizobiaceae</taxon>
        <taxon>Rhizobium/Agrobacterium group</taxon>
        <taxon>Rhizobium</taxon>
    </lineage>
</organism>
<proteinExistence type="predicted"/>
<accession>A0ABQ0Z0L6</accession>
<name>A0ABQ0Z0L6_9HYPH</name>